<gene>
    <name evidence="2" type="ORF">K452DRAFT_310382</name>
</gene>
<dbReference type="RefSeq" id="XP_033395746.1">
    <property type="nucleotide sequence ID" value="XM_033543330.1"/>
</dbReference>
<evidence type="ECO:0000313" key="3">
    <source>
        <dbReference type="Proteomes" id="UP000799438"/>
    </source>
</evidence>
<reference evidence="2" key="1">
    <citation type="journal article" date="2020" name="Stud. Mycol.">
        <title>101 Dothideomycetes genomes: a test case for predicting lifestyles and emergence of pathogens.</title>
        <authorList>
            <person name="Haridas S."/>
            <person name="Albert R."/>
            <person name="Binder M."/>
            <person name="Bloem J."/>
            <person name="Labutti K."/>
            <person name="Salamov A."/>
            <person name="Andreopoulos B."/>
            <person name="Baker S."/>
            <person name="Barry K."/>
            <person name="Bills G."/>
            <person name="Bluhm B."/>
            <person name="Cannon C."/>
            <person name="Castanera R."/>
            <person name="Culley D."/>
            <person name="Daum C."/>
            <person name="Ezra D."/>
            <person name="Gonzalez J."/>
            <person name="Henrissat B."/>
            <person name="Kuo A."/>
            <person name="Liang C."/>
            <person name="Lipzen A."/>
            <person name="Lutzoni F."/>
            <person name="Magnuson J."/>
            <person name="Mondo S."/>
            <person name="Nolan M."/>
            <person name="Ohm R."/>
            <person name="Pangilinan J."/>
            <person name="Park H.-J."/>
            <person name="Ramirez L."/>
            <person name="Alfaro M."/>
            <person name="Sun H."/>
            <person name="Tritt A."/>
            <person name="Yoshinaga Y."/>
            <person name="Zwiers L.-H."/>
            <person name="Turgeon B."/>
            <person name="Goodwin S."/>
            <person name="Spatafora J."/>
            <person name="Crous P."/>
            <person name="Grigoriev I."/>
        </authorList>
    </citation>
    <scope>NUCLEOTIDE SEQUENCE</scope>
    <source>
        <strain evidence="2">CBS 121167</strain>
    </source>
</reference>
<evidence type="ECO:0000313" key="2">
    <source>
        <dbReference type="EMBL" id="KAF2140033.1"/>
    </source>
</evidence>
<feature type="compositionally biased region" description="Basic and acidic residues" evidence="1">
    <location>
        <begin position="22"/>
        <end position="35"/>
    </location>
</feature>
<keyword evidence="3" id="KW-1185">Reference proteome</keyword>
<protein>
    <submittedName>
        <fullName evidence="2">Uncharacterized protein</fullName>
    </submittedName>
</protein>
<organism evidence="2 3">
    <name type="scientific">Aplosporella prunicola CBS 121167</name>
    <dbReference type="NCBI Taxonomy" id="1176127"/>
    <lineage>
        <taxon>Eukaryota</taxon>
        <taxon>Fungi</taxon>
        <taxon>Dikarya</taxon>
        <taxon>Ascomycota</taxon>
        <taxon>Pezizomycotina</taxon>
        <taxon>Dothideomycetes</taxon>
        <taxon>Dothideomycetes incertae sedis</taxon>
        <taxon>Botryosphaeriales</taxon>
        <taxon>Aplosporellaceae</taxon>
        <taxon>Aplosporella</taxon>
    </lineage>
</organism>
<accession>A0A6A6B9I6</accession>
<proteinExistence type="predicted"/>
<feature type="compositionally biased region" description="Basic and acidic residues" evidence="1">
    <location>
        <begin position="1"/>
        <end position="15"/>
    </location>
</feature>
<dbReference type="GeneID" id="54300827"/>
<sequence length="359" mass="42178">MSSADISRKRARTDEAIPSDASRADDDNLSRDQARKTTSRRIQVGQRQGKWKDGRAKWENDRAKWEDDRAKWEDDRAKWEGDRARWEDDRAEIGKDFDELAKSKSEMYNKWEREESRFNNYYGRLEIALLHIYREKLPSGKENQQHAPLKKEMTNAALEIPEFIHNLWLEDSGPGSRESRMWEGIQNRMKEIAESWKVYPGWKLIRRILCEVEQMCENANNPFFFIVKDTLPRAKTWRFADPRVAMGAWSVLVKLAGLTMNEGSVEEWATIMNAEPDKREWYELLDTKMHQTLSSAVKGPEFSKRYHPYSTPRENELKDLRQVAARWEDIGMQGFCKKTITRLGTFDRSASRKKSQASC</sequence>
<evidence type="ECO:0000256" key="1">
    <source>
        <dbReference type="SAM" id="MobiDB-lite"/>
    </source>
</evidence>
<dbReference type="EMBL" id="ML995491">
    <property type="protein sequence ID" value="KAF2140033.1"/>
    <property type="molecule type" value="Genomic_DNA"/>
</dbReference>
<name>A0A6A6B9I6_9PEZI</name>
<feature type="region of interest" description="Disordered" evidence="1">
    <location>
        <begin position="1"/>
        <end position="56"/>
    </location>
</feature>
<dbReference type="AlphaFoldDB" id="A0A6A6B9I6"/>
<dbReference type="Proteomes" id="UP000799438">
    <property type="component" value="Unassembled WGS sequence"/>
</dbReference>